<keyword evidence="1" id="KW-0812">Transmembrane</keyword>
<dbReference type="EMBL" id="AP025226">
    <property type="protein sequence ID" value="BDB98479.1"/>
    <property type="molecule type" value="Genomic_DNA"/>
</dbReference>
<feature type="transmembrane region" description="Helical" evidence="1">
    <location>
        <begin position="54"/>
        <end position="78"/>
    </location>
</feature>
<feature type="transmembrane region" description="Helical" evidence="1">
    <location>
        <begin position="90"/>
        <end position="123"/>
    </location>
</feature>
<reference evidence="2 3" key="1">
    <citation type="journal article" date="2022" name="Microbiol. Resour. Announc.">
        <title>Complete Genome Sequence of the Hyperthermophilic and Acidophilic Archaeon Saccharolobus caldissimus Strain HS-3T.</title>
        <authorList>
            <person name="Sakai H.D."/>
            <person name="Kurosawa N."/>
        </authorList>
    </citation>
    <scope>NUCLEOTIDE SEQUENCE [LARGE SCALE GENOMIC DNA]</scope>
    <source>
        <strain evidence="2 3">JCM32116</strain>
    </source>
</reference>
<keyword evidence="1" id="KW-1133">Transmembrane helix</keyword>
<gene>
    <name evidence="2" type="ORF">SACC_14960</name>
</gene>
<dbReference type="AlphaFoldDB" id="A0AAQ4CRP8"/>
<evidence type="ECO:0000313" key="3">
    <source>
        <dbReference type="Proteomes" id="UP001319921"/>
    </source>
</evidence>
<accession>A0AAQ4CRP8</accession>
<proteinExistence type="predicted"/>
<dbReference type="GeneID" id="68866222"/>
<evidence type="ECO:0000256" key="1">
    <source>
        <dbReference type="SAM" id="Phobius"/>
    </source>
</evidence>
<protein>
    <submittedName>
        <fullName evidence="2">Uncharacterized protein</fullName>
    </submittedName>
</protein>
<keyword evidence="3" id="KW-1185">Reference proteome</keyword>
<organism evidence="2 3">
    <name type="scientific">Saccharolobus caldissimus</name>
    <dbReference type="NCBI Taxonomy" id="1702097"/>
    <lineage>
        <taxon>Archaea</taxon>
        <taxon>Thermoproteota</taxon>
        <taxon>Thermoprotei</taxon>
        <taxon>Sulfolobales</taxon>
        <taxon>Sulfolobaceae</taxon>
        <taxon>Saccharolobus</taxon>
    </lineage>
</organism>
<dbReference type="Proteomes" id="UP001319921">
    <property type="component" value="Chromosome"/>
</dbReference>
<name>A0AAQ4CRP8_9CREN</name>
<sequence length="172" mass="19372">MNIFSYVKNAFVFTLLSDKKYIFLATFLIVILMLGYYYLFYYFGFGYLIFNNAFIYYILAVSIILSIFIGLSLTFTIYSISKRIKVTKSVIGSIISSILPSTLCCSSILPTIIFSIAGSYTAITLGGKIEAIFSLYNLVFSMISIFLSITSFILASKNIATCDLCKFEVKRK</sequence>
<feature type="transmembrane region" description="Helical" evidence="1">
    <location>
        <begin position="21"/>
        <end position="42"/>
    </location>
</feature>
<dbReference type="RefSeq" id="WP_229572342.1">
    <property type="nucleotide sequence ID" value="NZ_AP025226.1"/>
</dbReference>
<keyword evidence="1" id="KW-0472">Membrane</keyword>
<evidence type="ECO:0000313" key="2">
    <source>
        <dbReference type="EMBL" id="BDB98479.1"/>
    </source>
</evidence>
<feature type="transmembrane region" description="Helical" evidence="1">
    <location>
        <begin position="135"/>
        <end position="155"/>
    </location>
</feature>
<dbReference type="KEGG" id="scas:SACC_14960"/>